<keyword evidence="2" id="KW-1185">Reference proteome</keyword>
<evidence type="ECO:0000313" key="1">
    <source>
        <dbReference type="EMBL" id="GAA4387935.1"/>
    </source>
</evidence>
<evidence type="ECO:0000313" key="2">
    <source>
        <dbReference type="Proteomes" id="UP001500635"/>
    </source>
</evidence>
<reference evidence="2" key="1">
    <citation type="journal article" date="2019" name="Int. J. Syst. Evol. Microbiol.">
        <title>The Global Catalogue of Microorganisms (GCM) 10K type strain sequencing project: providing services to taxonomists for standard genome sequencing and annotation.</title>
        <authorList>
            <consortium name="The Broad Institute Genomics Platform"/>
            <consortium name="The Broad Institute Genome Sequencing Center for Infectious Disease"/>
            <person name="Wu L."/>
            <person name="Ma J."/>
        </authorList>
    </citation>
    <scope>NUCLEOTIDE SEQUENCE [LARGE SCALE GENOMIC DNA]</scope>
    <source>
        <strain evidence="2">JCM 17688</strain>
    </source>
</reference>
<proteinExistence type="predicted"/>
<dbReference type="Proteomes" id="UP001500635">
    <property type="component" value="Unassembled WGS sequence"/>
</dbReference>
<gene>
    <name evidence="1" type="ORF">GCM10023147_13000</name>
</gene>
<organism evidence="1 2">
    <name type="scientific">Tsukamurella soli</name>
    <dbReference type="NCBI Taxonomy" id="644556"/>
    <lineage>
        <taxon>Bacteria</taxon>
        <taxon>Bacillati</taxon>
        <taxon>Actinomycetota</taxon>
        <taxon>Actinomycetes</taxon>
        <taxon>Mycobacteriales</taxon>
        <taxon>Tsukamurellaceae</taxon>
        <taxon>Tsukamurella</taxon>
    </lineage>
</organism>
<accession>A0ABP8JB58</accession>
<comment type="caution">
    <text evidence="1">The sequence shown here is derived from an EMBL/GenBank/DDBJ whole genome shotgun (WGS) entry which is preliminary data.</text>
</comment>
<sequence length="60" mass="6799">MRIAGSDQTDLWTDLWSMCGEHAAAMGTPVWTIGENLWTDRRILKSSQVKAISEMWTSVE</sequence>
<name>A0ABP8JB58_9ACTN</name>
<protein>
    <submittedName>
        <fullName evidence="1">Uncharacterized protein</fullName>
    </submittedName>
</protein>
<dbReference type="EMBL" id="BAABFR010000014">
    <property type="protein sequence ID" value="GAA4387935.1"/>
    <property type="molecule type" value="Genomic_DNA"/>
</dbReference>